<dbReference type="AlphaFoldDB" id="A0A1H3AP90"/>
<keyword evidence="7" id="KW-1185">Reference proteome</keyword>
<protein>
    <submittedName>
        <fullName evidence="6">Regulatory protein, luxR family</fullName>
    </submittedName>
</protein>
<dbReference type="InterPro" id="IPR016032">
    <property type="entry name" value="Sig_transdc_resp-reg_C-effctor"/>
</dbReference>
<dbReference type="Pfam" id="PF00196">
    <property type="entry name" value="GerE"/>
    <property type="match status" value="1"/>
</dbReference>
<dbReference type="PANTHER" id="PTHR44688">
    <property type="entry name" value="DNA-BINDING TRANSCRIPTIONAL ACTIVATOR DEVR_DOSR"/>
    <property type="match status" value="1"/>
</dbReference>
<dbReference type="PROSITE" id="PS50043">
    <property type="entry name" value="HTH_LUXR_2"/>
    <property type="match status" value="1"/>
</dbReference>
<dbReference type="PRINTS" id="PR00038">
    <property type="entry name" value="HTHLUXR"/>
</dbReference>
<evidence type="ECO:0000256" key="3">
    <source>
        <dbReference type="ARBA" id="ARBA00023163"/>
    </source>
</evidence>
<reference evidence="7" key="1">
    <citation type="submission" date="2016-10" db="EMBL/GenBank/DDBJ databases">
        <authorList>
            <person name="Varghese N."/>
            <person name="Submissions S."/>
        </authorList>
    </citation>
    <scope>NUCLEOTIDE SEQUENCE [LARGE SCALE GENOMIC DNA]</scope>
    <source>
        <strain evidence="7">DSM 45422</strain>
    </source>
</reference>
<dbReference type="EMBL" id="FNOT01000001">
    <property type="protein sequence ID" value="SDX30974.1"/>
    <property type="molecule type" value="Genomic_DNA"/>
</dbReference>
<evidence type="ECO:0000313" key="6">
    <source>
        <dbReference type="EMBL" id="SDX30974.1"/>
    </source>
</evidence>
<dbReference type="GO" id="GO:0003677">
    <property type="term" value="F:DNA binding"/>
    <property type="evidence" value="ECO:0007669"/>
    <property type="project" value="UniProtKB-KW"/>
</dbReference>
<dbReference type="SMART" id="SM00421">
    <property type="entry name" value="HTH_LUXR"/>
    <property type="match status" value="1"/>
</dbReference>
<evidence type="ECO:0000259" key="5">
    <source>
        <dbReference type="PROSITE" id="PS50043"/>
    </source>
</evidence>
<keyword evidence="2" id="KW-0238">DNA-binding</keyword>
<dbReference type="Proteomes" id="UP000198921">
    <property type="component" value="Unassembled WGS sequence"/>
</dbReference>
<dbReference type="STRING" id="1137993.SAMN05660209_00114"/>
<dbReference type="CDD" id="cd06170">
    <property type="entry name" value="LuxR_C_like"/>
    <property type="match status" value="1"/>
</dbReference>
<keyword evidence="3" id="KW-0804">Transcription</keyword>
<accession>A0A1H3AP90</accession>
<evidence type="ECO:0000313" key="7">
    <source>
        <dbReference type="Proteomes" id="UP000198921"/>
    </source>
</evidence>
<dbReference type="OrthoDB" id="3178272at2"/>
<organism evidence="6 7">
    <name type="scientific">Geodermatophilus africanus</name>
    <dbReference type="NCBI Taxonomy" id="1137993"/>
    <lineage>
        <taxon>Bacteria</taxon>
        <taxon>Bacillati</taxon>
        <taxon>Actinomycetota</taxon>
        <taxon>Actinomycetes</taxon>
        <taxon>Geodermatophilales</taxon>
        <taxon>Geodermatophilaceae</taxon>
        <taxon>Geodermatophilus</taxon>
    </lineage>
</organism>
<sequence length="334" mass="36307">MRNSNVIHLRAPGPYAVVRIRGGQGTGHRARTTYTIRRRRITLRCVPRTTRCHAAWLQLVGDVLQGQPGAREFPHAQVADLLLESFGAACCSLNVVDDAWVDHVVAGWPAGFLPTTPPSGALPDATTHPLIRWYAVTGSAAPQILGRVPRSVAGPRVCAEWSEFARPFGITHQLALPLRVGAGVEAYVVSRPDDDYADTDAELATLVLPALAALVRQHRVLRDVPEWQDDRVRDRRLTDRELAVLTLLGAGLTARAIARRLDTSPRTVHKHLEHLYRKLGVRDRLMAVQRAHDAGLLTPPARPGGRRGTPAPVPPIPSPRSGGRLPAAPTSVTA</sequence>
<evidence type="ECO:0000256" key="4">
    <source>
        <dbReference type="SAM" id="MobiDB-lite"/>
    </source>
</evidence>
<dbReference type="PANTHER" id="PTHR44688:SF16">
    <property type="entry name" value="DNA-BINDING TRANSCRIPTIONAL ACTIVATOR DEVR_DOSR"/>
    <property type="match status" value="1"/>
</dbReference>
<keyword evidence="1" id="KW-0805">Transcription regulation</keyword>
<proteinExistence type="predicted"/>
<name>A0A1H3AP90_9ACTN</name>
<evidence type="ECO:0000256" key="2">
    <source>
        <dbReference type="ARBA" id="ARBA00023125"/>
    </source>
</evidence>
<dbReference type="GO" id="GO:0006355">
    <property type="term" value="P:regulation of DNA-templated transcription"/>
    <property type="evidence" value="ECO:0007669"/>
    <property type="project" value="InterPro"/>
</dbReference>
<gene>
    <name evidence="6" type="ORF">SAMN05660209_00114</name>
</gene>
<feature type="region of interest" description="Disordered" evidence="4">
    <location>
        <begin position="294"/>
        <end position="334"/>
    </location>
</feature>
<evidence type="ECO:0000256" key="1">
    <source>
        <dbReference type="ARBA" id="ARBA00023015"/>
    </source>
</evidence>
<dbReference type="InterPro" id="IPR036388">
    <property type="entry name" value="WH-like_DNA-bd_sf"/>
</dbReference>
<dbReference type="SUPFAM" id="SSF46894">
    <property type="entry name" value="C-terminal effector domain of the bipartite response regulators"/>
    <property type="match status" value="1"/>
</dbReference>
<dbReference type="InterPro" id="IPR000792">
    <property type="entry name" value="Tscrpt_reg_LuxR_C"/>
</dbReference>
<dbReference type="Gene3D" id="1.10.10.10">
    <property type="entry name" value="Winged helix-like DNA-binding domain superfamily/Winged helix DNA-binding domain"/>
    <property type="match status" value="1"/>
</dbReference>
<feature type="domain" description="HTH luxR-type" evidence="5">
    <location>
        <begin position="230"/>
        <end position="295"/>
    </location>
</feature>